<dbReference type="Proteomes" id="UP001054252">
    <property type="component" value="Unassembled WGS sequence"/>
</dbReference>
<comment type="caution">
    <text evidence="1">The sequence shown here is derived from an EMBL/GenBank/DDBJ whole genome shotgun (WGS) entry which is preliminary data.</text>
</comment>
<proteinExistence type="predicted"/>
<keyword evidence="2" id="KW-1185">Reference proteome</keyword>
<gene>
    <name evidence="1" type="ORF">SLEP1_g17521</name>
</gene>
<dbReference type="AlphaFoldDB" id="A0AAV5J3F9"/>
<dbReference type="EMBL" id="BPVZ01000023">
    <property type="protein sequence ID" value="GKV05520.1"/>
    <property type="molecule type" value="Genomic_DNA"/>
</dbReference>
<evidence type="ECO:0000313" key="1">
    <source>
        <dbReference type="EMBL" id="GKV05520.1"/>
    </source>
</evidence>
<organism evidence="1 2">
    <name type="scientific">Rubroshorea leprosula</name>
    <dbReference type="NCBI Taxonomy" id="152421"/>
    <lineage>
        <taxon>Eukaryota</taxon>
        <taxon>Viridiplantae</taxon>
        <taxon>Streptophyta</taxon>
        <taxon>Embryophyta</taxon>
        <taxon>Tracheophyta</taxon>
        <taxon>Spermatophyta</taxon>
        <taxon>Magnoliopsida</taxon>
        <taxon>eudicotyledons</taxon>
        <taxon>Gunneridae</taxon>
        <taxon>Pentapetalae</taxon>
        <taxon>rosids</taxon>
        <taxon>malvids</taxon>
        <taxon>Malvales</taxon>
        <taxon>Dipterocarpaceae</taxon>
        <taxon>Rubroshorea</taxon>
    </lineage>
</organism>
<evidence type="ECO:0000313" key="2">
    <source>
        <dbReference type="Proteomes" id="UP001054252"/>
    </source>
</evidence>
<name>A0AAV5J3F9_9ROSI</name>
<accession>A0AAV5J3F9</accession>
<sequence>MLLMSVYSSGSTRVLDLPLHMMQLKVCSTTCSLSSIATQATVHLLSLMKKVFYHKSSINCKSLTPSSATRVCHE</sequence>
<reference evidence="1 2" key="1">
    <citation type="journal article" date="2021" name="Commun. Biol.">
        <title>The genome of Shorea leprosula (Dipterocarpaceae) highlights the ecological relevance of drought in aseasonal tropical rainforests.</title>
        <authorList>
            <person name="Ng K.K.S."/>
            <person name="Kobayashi M.J."/>
            <person name="Fawcett J.A."/>
            <person name="Hatakeyama M."/>
            <person name="Paape T."/>
            <person name="Ng C.H."/>
            <person name="Ang C.C."/>
            <person name="Tnah L.H."/>
            <person name="Lee C.T."/>
            <person name="Nishiyama T."/>
            <person name="Sese J."/>
            <person name="O'Brien M.J."/>
            <person name="Copetti D."/>
            <person name="Mohd Noor M.I."/>
            <person name="Ong R.C."/>
            <person name="Putra M."/>
            <person name="Sireger I.Z."/>
            <person name="Indrioko S."/>
            <person name="Kosugi Y."/>
            <person name="Izuno A."/>
            <person name="Isagi Y."/>
            <person name="Lee S.L."/>
            <person name="Shimizu K.K."/>
        </authorList>
    </citation>
    <scope>NUCLEOTIDE SEQUENCE [LARGE SCALE GENOMIC DNA]</scope>
    <source>
        <strain evidence="1">214</strain>
    </source>
</reference>
<protein>
    <submittedName>
        <fullName evidence="1">Uncharacterized protein</fullName>
    </submittedName>
</protein>